<evidence type="ECO:0000256" key="3">
    <source>
        <dbReference type="SAM" id="Phobius"/>
    </source>
</evidence>
<name>A0A1H7A077_9MICO</name>
<feature type="non-terminal residue" evidence="5">
    <location>
        <position position="365"/>
    </location>
</feature>
<evidence type="ECO:0000313" key="6">
    <source>
        <dbReference type="Proteomes" id="UP000183315"/>
    </source>
</evidence>
<gene>
    <name evidence="5" type="ORF">SAMN05421637_2169</name>
</gene>
<reference evidence="6" key="1">
    <citation type="submission" date="2016-10" db="EMBL/GenBank/DDBJ databases">
        <authorList>
            <person name="Varghese N."/>
        </authorList>
    </citation>
    <scope>NUCLEOTIDE SEQUENCE [LARGE SCALE GENOMIC DNA]</scope>
    <source>
        <strain evidence="6">DSM 24868</strain>
    </source>
</reference>
<dbReference type="SUPFAM" id="SSF58104">
    <property type="entry name" value="Methyl-accepting chemotaxis protein (MCP) signaling domain"/>
    <property type="match status" value="1"/>
</dbReference>
<dbReference type="eggNOG" id="COG0840">
    <property type="taxonomic scope" value="Bacteria"/>
</dbReference>
<dbReference type="PANTHER" id="PTHR32089">
    <property type="entry name" value="METHYL-ACCEPTING CHEMOTAXIS PROTEIN MCPB"/>
    <property type="match status" value="1"/>
</dbReference>
<accession>A0A1H7A077</accession>
<feature type="transmembrane region" description="Helical" evidence="3">
    <location>
        <begin position="32"/>
        <end position="52"/>
    </location>
</feature>
<evidence type="ECO:0000259" key="4">
    <source>
        <dbReference type="PROSITE" id="PS50885"/>
    </source>
</evidence>
<dbReference type="CDD" id="cd06225">
    <property type="entry name" value="HAMP"/>
    <property type="match status" value="1"/>
</dbReference>
<keyword evidence="1 3" id="KW-0812">Transmembrane</keyword>
<organism evidence="5 6">
    <name type="scientific">Demequina mangrovi</name>
    <dbReference type="NCBI Taxonomy" id="1043493"/>
    <lineage>
        <taxon>Bacteria</taxon>
        <taxon>Bacillati</taxon>
        <taxon>Actinomycetota</taxon>
        <taxon>Actinomycetes</taxon>
        <taxon>Micrococcales</taxon>
        <taxon>Demequinaceae</taxon>
        <taxon>Demequina</taxon>
    </lineage>
</organism>
<dbReference type="AlphaFoldDB" id="A0A1H7A077"/>
<dbReference type="PROSITE" id="PS50885">
    <property type="entry name" value="HAMP"/>
    <property type="match status" value="1"/>
</dbReference>
<dbReference type="Proteomes" id="UP000183315">
    <property type="component" value="Unassembled WGS sequence"/>
</dbReference>
<dbReference type="GO" id="GO:0016020">
    <property type="term" value="C:membrane"/>
    <property type="evidence" value="ECO:0007669"/>
    <property type="project" value="InterPro"/>
</dbReference>
<dbReference type="PANTHER" id="PTHR32089:SF112">
    <property type="entry name" value="LYSOZYME-LIKE PROTEIN-RELATED"/>
    <property type="match status" value="1"/>
</dbReference>
<dbReference type="STRING" id="1043493.SAMN05421637_2169"/>
<dbReference type="InterPro" id="IPR003660">
    <property type="entry name" value="HAMP_dom"/>
</dbReference>
<proteinExistence type="predicted"/>
<keyword evidence="6" id="KW-1185">Reference proteome</keyword>
<dbReference type="SMART" id="SM00304">
    <property type="entry name" value="HAMP"/>
    <property type="match status" value="1"/>
</dbReference>
<dbReference type="EMBL" id="FNZI01000005">
    <property type="protein sequence ID" value="SEJ55402.1"/>
    <property type="molecule type" value="Genomic_DNA"/>
</dbReference>
<dbReference type="RefSeq" id="WP_143058991.1">
    <property type="nucleotide sequence ID" value="NZ_FNZI01000005.1"/>
</dbReference>
<protein>
    <submittedName>
        <fullName evidence="5">HAMP domain-containing protein</fullName>
    </submittedName>
</protein>
<dbReference type="OrthoDB" id="8667074at2"/>
<dbReference type="GO" id="GO:0007165">
    <property type="term" value="P:signal transduction"/>
    <property type="evidence" value="ECO:0007669"/>
    <property type="project" value="InterPro"/>
</dbReference>
<dbReference type="Pfam" id="PF00672">
    <property type="entry name" value="HAMP"/>
    <property type="match status" value="1"/>
</dbReference>
<evidence type="ECO:0000256" key="2">
    <source>
        <dbReference type="ARBA" id="ARBA00022989"/>
    </source>
</evidence>
<keyword evidence="2 3" id="KW-1133">Transmembrane helix</keyword>
<feature type="transmembrane region" description="Helical" evidence="3">
    <location>
        <begin position="183"/>
        <end position="205"/>
    </location>
</feature>
<keyword evidence="3" id="KW-0472">Membrane</keyword>
<sequence>MTHVETPVDEVDEAQTPVEPRGRRRFTLGQRFFLVFGFESLMIIGLALLGGIQLSLQGADEVDAIEDVDAVHTSLYDLNEALWQVRVQGMALTIDATTLQEFDDAYTDFTADYAHAFGEAFVEDQEMVAAWETLKASGMTSADDVNFVIFNSSVQEALESAADQVAAMTADEIASTEAHAQTVVLVFVVLAAIGVAHGILLGVIMTRRIGGSVRRLKDVTQAMADGDLTVDVSIDSSDEIGDMARSLARAQSSLRETMAGVVSSAVTVAAAAEELSAANAQVDASSQQTVAGASVVASSADEVSRSVQAVASGAEQMGASIKEISHNANEAARVAAQATDVAESTNEKVGRLGASSQEIGEVIKV</sequence>
<feature type="domain" description="HAMP" evidence="4">
    <location>
        <begin position="207"/>
        <end position="259"/>
    </location>
</feature>
<dbReference type="Gene3D" id="1.10.287.950">
    <property type="entry name" value="Methyl-accepting chemotaxis protein"/>
    <property type="match status" value="1"/>
</dbReference>
<dbReference type="Gene3D" id="6.10.340.10">
    <property type="match status" value="1"/>
</dbReference>
<evidence type="ECO:0000313" key="5">
    <source>
        <dbReference type="EMBL" id="SEJ55402.1"/>
    </source>
</evidence>
<evidence type="ECO:0000256" key="1">
    <source>
        <dbReference type="ARBA" id="ARBA00022692"/>
    </source>
</evidence>